<organism evidence="3 4">
    <name type="scientific">Oceanibacterium hippocampi</name>
    <dbReference type="NCBI Taxonomy" id="745714"/>
    <lineage>
        <taxon>Bacteria</taxon>
        <taxon>Pseudomonadati</taxon>
        <taxon>Pseudomonadota</taxon>
        <taxon>Alphaproteobacteria</taxon>
        <taxon>Sneathiellales</taxon>
        <taxon>Sneathiellaceae</taxon>
        <taxon>Oceanibacterium</taxon>
    </lineage>
</organism>
<dbReference type="Proteomes" id="UP000193200">
    <property type="component" value="Unassembled WGS sequence"/>
</dbReference>
<keyword evidence="2" id="KW-0812">Transmembrane</keyword>
<feature type="coiled-coil region" evidence="1">
    <location>
        <begin position="49"/>
        <end position="76"/>
    </location>
</feature>
<feature type="transmembrane region" description="Helical" evidence="2">
    <location>
        <begin position="20"/>
        <end position="39"/>
    </location>
</feature>
<dbReference type="OrthoDB" id="7339473at2"/>
<dbReference type="InParanoid" id="A0A1Y5RWM3"/>
<protein>
    <submittedName>
        <fullName evidence="3">Uncharacterized protein</fullName>
    </submittedName>
</protein>
<keyword evidence="4" id="KW-1185">Reference proteome</keyword>
<evidence type="ECO:0000256" key="2">
    <source>
        <dbReference type="SAM" id="Phobius"/>
    </source>
</evidence>
<evidence type="ECO:0000313" key="3">
    <source>
        <dbReference type="EMBL" id="SLN26764.1"/>
    </source>
</evidence>
<sequence>MGYELGVSRRRKQQERRRRVVLFIVYVALLGAIGAYGYFEGQDEAGRQVEAIYAQVSALEKENEELRQQTEEAVSQHGAALLEARTWRSRYEKDLPTGARLELLELLTQRLEDGVSPARLTEVLKLAEEKRNCDADPSAKRFVVSTPIYDAGPAGAVAFDDGAVVIAATGEPAKNEAGQPEGWFDPREAVTVTFTWRGGDATTVNGVLPLHHAQVVGNREFRFSITSSRRAFASVSLETCAYP</sequence>
<evidence type="ECO:0000256" key="1">
    <source>
        <dbReference type="SAM" id="Coils"/>
    </source>
</evidence>
<reference evidence="3 4" key="1">
    <citation type="submission" date="2017-03" db="EMBL/GenBank/DDBJ databases">
        <authorList>
            <person name="Afonso C.L."/>
            <person name="Miller P.J."/>
            <person name="Scott M.A."/>
            <person name="Spackman E."/>
            <person name="Goraichik I."/>
            <person name="Dimitrov K.M."/>
            <person name="Suarez D.L."/>
            <person name="Swayne D.E."/>
        </authorList>
    </citation>
    <scope>NUCLEOTIDE SEQUENCE [LARGE SCALE GENOMIC DNA]</scope>
    <source>
        <strain evidence="3 4">CECT 7691</strain>
    </source>
</reference>
<evidence type="ECO:0000313" key="4">
    <source>
        <dbReference type="Proteomes" id="UP000193200"/>
    </source>
</evidence>
<dbReference type="EMBL" id="FWFR01000001">
    <property type="protein sequence ID" value="SLN26764.1"/>
    <property type="molecule type" value="Genomic_DNA"/>
</dbReference>
<proteinExistence type="predicted"/>
<accession>A0A1Y5RWM3</accession>
<dbReference type="RefSeq" id="WP_085882140.1">
    <property type="nucleotide sequence ID" value="NZ_FWFR01000001.1"/>
</dbReference>
<keyword evidence="2" id="KW-1133">Transmembrane helix</keyword>
<keyword evidence="2" id="KW-0472">Membrane</keyword>
<name>A0A1Y5RWM3_9PROT</name>
<gene>
    <name evidence="3" type="ORF">OCH7691_00849</name>
</gene>
<keyword evidence="1" id="KW-0175">Coiled coil</keyword>
<dbReference type="AlphaFoldDB" id="A0A1Y5RWM3"/>